<evidence type="ECO:0000313" key="2">
    <source>
        <dbReference type="Proteomes" id="UP000035642"/>
    </source>
</evidence>
<dbReference type="CDD" id="cd05380">
    <property type="entry name" value="CAP_euk"/>
    <property type="match status" value="1"/>
</dbReference>
<dbReference type="WBParaSite" id="ACAC_0000273601-mRNA-1">
    <property type="protein sequence ID" value="ACAC_0000273601-mRNA-1"/>
    <property type="gene ID" value="ACAC_0000273601"/>
</dbReference>
<feature type="region of interest" description="Disordered" evidence="1">
    <location>
        <begin position="126"/>
        <end position="151"/>
    </location>
</feature>
<dbReference type="Gene3D" id="3.40.33.10">
    <property type="entry name" value="CAP"/>
    <property type="match status" value="1"/>
</dbReference>
<dbReference type="AlphaFoldDB" id="A0A158P7L1"/>
<dbReference type="InterPro" id="IPR035940">
    <property type="entry name" value="CAP_sf"/>
</dbReference>
<keyword evidence="2" id="KW-1185">Reference proteome</keyword>
<feature type="compositionally biased region" description="Polar residues" evidence="1">
    <location>
        <begin position="126"/>
        <end position="139"/>
    </location>
</feature>
<dbReference type="STRING" id="6313.A0A158P7L1"/>
<dbReference type="Proteomes" id="UP000035642">
    <property type="component" value="Unassembled WGS sequence"/>
</dbReference>
<protein>
    <submittedName>
        <fullName evidence="3">SCP domain-containing protein</fullName>
    </submittedName>
</protein>
<sequence length="276" mass="30417">MCPFYLVPCLFKRMLISTVHSTIVSITPNVLSAVNPMPLIDTIQAKFPWQVTLTWLDIKASELPKHHESSMSAMLLAVALTLFLISGFNSKAEIDGKQVFAFPEGNGTKTFLVRIEYFNVNPKETNVTVPPESATSKPVQPTIGGPIQPGSDKCNLNNGMNDAIRNDFLNEHNRLRSFTAKGLAKNPLGTNGYAPKGARILKMVSEDRFLFTFFYNNSTVYDCSVEETAAIHANKCEFKHTVGGSNGENLWAIFPKQENLTGMGETASSDSTRSFL</sequence>
<proteinExistence type="predicted"/>
<reference evidence="2" key="1">
    <citation type="submission" date="2012-09" db="EMBL/GenBank/DDBJ databases">
        <authorList>
            <person name="Martin A.A."/>
        </authorList>
    </citation>
    <scope>NUCLEOTIDE SEQUENCE</scope>
</reference>
<organism evidence="2 3">
    <name type="scientific">Angiostrongylus cantonensis</name>
    <name type="common">Rat lungworm</name>
    <dbReference type="NCBI Taxonomy" id="6313"/>
    <lineage>
        <taxon>Eukaryota</taxon>
        <taxon>Metazoa</taxon>
        <taxon>Ecdysozoa</taxon>
        <taxon>Nematoda</taxon>
        <taxon>Chromadorea</taxon>
        <taxon>Rhabditida</taxon>
        <taxon>Rhabditina</taxon>
        <taxon>Rhabditomorpha</taxon>
        <taxon>Strongyloidea</taxon>
        <taxon>Metastrongylidae</taxon>
        <taxon>Angiostrongylus</taxon>
    </lineage>
</organism>
<evidence type="ECO:0000256" key="1">
    <source>
        <dbReference type="SAM" id="MobiDB-lite"/>
    </source>
</evidence>
<name>A0A158P7L1_ANGCA</name>
<accession>A0A158P7L1</accession>
<reference evidence="3" key="2">
    <citation type="submission" date="2016-04" db="UniProtKB">
        <authorList>
            <consortium name="WormBaseParasite"/>
        </authorList>
    </citation>
    <scope>IDENTIFICATION</scope>
</reference>
<evidence type="ECO:0000313" key="3">
    <source>
        <dbReference type="WBParaSite" id="ACAC_0000273601-mRNA-1"/>
    </source>
</evidence>
<dbReference type="SUPFAM" id="SSF55797">
    <property type="entry name" value="PR-1-like"/>
    <property type="match status" value="1"/>
</dbReference>